<dbReference type="Gene3D" id="2.20.200.10">
    <property type="entry name" value="Outer membrane efflux proteins (OEP)"/>
    <property type="match status" value="1"/>
</dbReference>
<feature type="signal peptide" evidence="2">
    <location>
        <begin position="1"/>
        <end position="19"/>
    </location>
</feature>
<proteinExistence type="inferred from homology"/>
<dbReference type="EMBL" id="WIXJ01000001">
    <property type="protein sequence ID" value="MQY50205.1"/>
    <property type="molecule type" value="Genomic_DNA"/>
</dbReference>
<feature type="chain" id="PRO_5027148065" evidence="2">
    <location>
        <begin position="20"/>
        <end position="500"/>
    </location>
</feature>
<dbReference type="AlphaFoldDB" id="A0A6L5JS50"/>
<evidence type="ECO:0000256" key="1">
    <source>
        <dbReference type="ARBA" id="ARBA00007613"/>
    </source>
</evidence>
<dbReference type="GO" id="GO:0005886">
    <property type="term" value="C:plasma membrane"/>
    <property type="evidence" value="ECO:0007669"/>
    <property type="project" value="UniProtKB-SubCell"/>
</dbReference>
<comment type="similarity">
    <text evidence="1 2">Belongs to the outer membrane factor (OMF) (TC 1.B.17) family.</text>
</comment>
<dbReference type="Proteomes" id="UP000480275">
    <property type="component" value="Unassembled WGS sequence"/>
</dbReference>
<keyword evidence="2" id="KW-1134">Transmembrane beta strand</keyword>
<reference evidence="4 5" key="1">
    <citation type="submission" date="2019-10" db="EMBL/GenBank/DDBJ databases">
        <title>Whole-genome sequence of the purple nonsulfur photosynthetic bacterium Rhodocyclus tenuis.</title>
        <authorList>
            <person name="Kyndt J.A."/>
            <person name="Meyer T.E."/>
        </authorList>
    </citation>
    <scope>NUCLEOTIDE SEQUENCE [LARGE SCALE GENOMIC DNA]</scope>
    <source>
        <strain evidence="4 5">DSM 110</strain>
    </source>
</reference>
<keyword evidence="2" id="KW-0449">Lipoprotein</keyword>
<comment type="caution">
    <text evidence="4">The sequence shown here is derived from an EMBL/GenBank/DDBJ whole genome shotgun (WGS) entry which is preliminary data.</text>
</comment>
<protein>
    <submittedName>
        <fullName evidence="4">Efflux transporter outer membrane subunit</fullName>
    </submittedName>
</protein>
<dbReference type="OrthoDB" id="9770517at2"/>
<evidence type="ECO:0000313" key="4">
    <source>
        <dbReference type="EMBL" id="MQY50205.1"/>
    </source>
</evidence>
<evidence type="ECO:0000256" key="2">
    <source>
        <dbReference type="RuleBase" id="RU362097"/>
    </source>
</evidence>
<dbReference type="PROSITE" id="PS51257">
    <property type="entry name" value="PROKAR_LIPOPROTEIN"/>
    <property type="match status" value="1"/>
</dbReference>
<evidence type="ECO:0000256" key="3">
    <source>
        <dbReference type="SAM" id="MobiDB-lite"/>
    </source>
</evidence>
<gene>
    <name evidence="4" type="ORF">GHK24_00200</name>
</gene>
<dbReference type="GO" id="GO:0015562">
    <property type="term" value="F:efflux transmembrane transporter activity"/>
    <property type="evidence" value="ECO:0007669"/>
    <property type="project" value="InterPro"/>
</dbReference>
<feature type="region of interest" description="Disordered" evidence="3">
    <location>
        <begin position="38"/>
        <end position="65"/>
    </location>
</feature>
<comment type="subcellular location">
    <subcellularLocation>
        <location evidence="2">Cell membrane</location>
        <topology evidence="2">Lipid-anchor</topology>
    </subcellularLocation>
</comment>
<dbReference type="PANTHER" id="PTHR30203:SF32">
    <property type="entry name" value="CATION EFFLUX SYSTEM PROTEIN CUSC"/>
    <property type="match status" value="1"/>
</dbReference>
<feature type="compositionally biased region" description="Low complexity" evidence="3">
    <location>
        <begin position="38"/>
        <end position="54"/>
    </location>
</feature>
<name>A0A6L5JS50_RHOTE</name>
<dbReference type="NCBIfam" id="TIGR01845">
    <property type="entry name" value="outer_NodT"/>
    <property type="match status" value="1"/>
</dbReference>
<dbReference type="PANTHER" id="PTHR30203">
    <property type="entry name" value="OUTER MEMBRANE CATION EFFLUX PROTEIN"/>
    <property type="match status" value="1"/>
</dbReference>
<keyword evidence="2" id="KW-0472">Membrane</keyword>
<sequence length="500" mass="52824">MRKTLLASLVAALTTSGCAVLVPDYATPAAPIPAQWPAQAPSAANATDAATPPQRVAANEASGGEVEAKGAASEATQVTAAPAASIGWESFFTDPQLRELIALALANNRDLRVAGLAIEKARAQYQIQRADLFPAIDASIAGTSQRTPASLSSTGQAAISRQYTAGLGFAAYELDFFGRISSLKEQALYLFMATEEARRSAQISLVAEVANAYLTLAADREHLALAAETLRSQNESYQLNLRRFELGVASELDVRQVQTSVESARADVARYTGQVSLDRNALALLVGSDFPPALVQTESLASVSAVAPIPEGIPSAQLQRRPDVLQAERQLQAANANIGAARAAFFPSITLTASGGNSSDQLSALFHDGSASWSFIPKISLPIFNAGRLSASLDVARVDQQIALAQYEKAVQTAFREVADALTQGVPLRQQTQAQQALVEASAASYRLSQARFERGVDSYLAVLDSQRTLYAAQQNLISVRLAGLSNQVTLYKALGGGAF</sequence>
<dbReference type="SUPFAM" id="SSF56954">
    <property type="entry name" value="Outer membrane efflux proteins (OEP)"/>
    <property type="match status" value="1"/>
</dbReference>
<keyword evidence="2" id="KW-0564">Palmitate</keyword>
<keyword evidence="2" id="KW-0732">Signal</keyword>
<accession>A0A6L5JS50</accession>
<keyword evidence="2" id="KW-0812">Transmembrane</keyword>
<evidence type="ECO:0000313" key="5">
    <source>
        <dbReference type="Proteomes" id="UP000480275"/>
    </source>
</evidence>
<dbReference type="Pfam" id="PF02321">
    <property type="entry name" value="OEP"/>
    <property type="match status" value="2"/>
</dbReference>
<organism evidence="4 5">
    <name type="scientific">Rhodocyclus tenuis</name>
    <name type="common">Rhodospirillum tenue</name>
    <dbReference type="NCBI Taxonomy" id="1066"/>
    <lineage>
        <taxon>Bacteria</taxon>
        <taxon>Pseudomonadati</taxon>
        <taxon>Pseudomonadota</taxon>
        <taxon>Betaproteobacteria</taxon>
        <taxon>Rhodocyclales</taxon>
        <taxon>Rhodocyclaceae</taxon>
        <taxon>Rhodocyclus</taxon>
    </lineage>
</organism>
<dbReference type="InterPro" id="IPR010131">
    <property type="entry name" value="MdtP/NodT-like"/>
</dbReference>
<dbReference type="InterPro" id="IPR003423">
    <property type="entry name" value="OMP_efflux"/>
</dbReference>
<dbReference type="Gene3D" id="1.20.1600.10">
    <property type="entry name" value="Outer membrane efflux proteins (OEP)"/>
    <property type="match status" value="1"/>
</dbReference>